<dbReference type="CDD" id="cd07377">
    <property type="entry name" value="WHTH_GntR"/>
    <property type="match status" value="1"/>
</dbReference>
<dbReference type="InterPro" id="IPR036390">
    <property type="entry name" value="WH_DNA-bd_sf"/>
</dbReference>
<evidence type="ECO:0000313" key="5">
    <source>
        <dbReference type="EMBL" id="ERF55851.1"/>
    </source>
</evidence>
<dbReference type="EMBL" id="AOSS01000277">
    <property type="protein sequence ID" value="ERF55851.1"/>
    <property type="molecule type" value="Genomic_DNA"/>
</dbReference>
<dbReference type="Pfam" id="PF00392">
    <property type="entry name" value="GntR"/>
    <property type="match status" value="1"/>
</dbReference>
<accession>U1F9X6</accession>
<dbReference type="PANTHER" id="PTHR43537">
    <property type="entry name" value="TRANSCRIPTIONAL REGULATOR, GNTR FAMILY"/>
    <property type="match status" value="1"/>
</dbReference>
<evidence type="ECO:0000256" key="2">
    <source>
        <dbReference type="ARBA" id="ARBA00023125"/>
    </source>
</evidence>
<dbReference type="AlphaFoldDB" id="U1F9X6"/>
<dbReference type="InterPro" id="IPR000524">
    <property type="entry name" value="Tscrpt_reg_HTH_GntR"/>
</dbReference>
<sequence length="244" mass="27092">MVAVRYHSAMAVHSLAVDVVDSLGRRIVNGHLQPGDVLRLDHIGTEFNVSRSVSREAMRVLESLGLVVPRRRVGVLVSARSDWNVLHPRVIRWGLEGRRRPQTLEWISQLRAAVEPVAAAMACTRATQQDSITMSVAVTRMTQAAAMRDLETYLIADEEFHSTLLSASDNPMFATLRHSVSSLLEGRTELMPFEPNLQAIAWHREVADAVAARNPDAAQAAMLNIVEEALDAMKKELPRNTEPF</sequence>
<dbReference type="SUPFAM" id="SSF46785">
    <property type="entry name" value="Winged helix' DNA-binding domain"/>
    <property type="match status" value="1"/>
</dbReference>
<dbReference type="Gene3D" id="1.20.120.530">
    <property type="entry name" value="GntR ligand-binding domain-like"/>
    <property type="match status" value="1"/>
</dbReference>
<proteinExistence type="predicted"/>
<dbReference type="SUPFAM" id="SSF48008">
    <property type="entry name" value="GntR ligand-binding domain-like"/>
    <property type="match status" value="1"/>
</dbReference>
<reference evidence="5 6" key="1">
    <citation type="journal article" date="2013" name="BMC Genomics">
        <title>Comparative genomics reveals distinct host-interacting traits of three major human-associated propionibacteria.</title>
        <authorList>
            <person name="Mak T.N."/>
            <person name="Schmid M."/>
            <person name="Brzuszkiewicz E."/>
            <person name="Zeng G."/>
            <person name="Meyer R."/>
            <person name="Sfanos K.S."/>
            <person name="Brinkmann V."/>
            <person name="Meyer T.F."/>
            <person name="Bruggemann H."/>
        </authorList>
    </citation>
    <scope>NUCLEOTIDE SEQUENCE [LARGE SCALE GENOMIC DNA]</scope>
    <source>
        <strain evidence="5 6">DSM 20700</strain>
    </source>
</reference>
<dbReference type="InterPro" id="IPR036388">
    <property type="entry name" value="WH-like_DNA-bd_sf"/>
</dbReference>
<dbReference type="PANTHER" id="PTHR43537:SF44">
    <property type="entry name" value="GNTR FAMILY REGULATORY PROTEIN"/>
    <property type="match status" value="1"/>
</dbReference>
<keyword evidence="6" id="KW-1185">Reference proteome</keyword>
<dbReference type="InterPro" id="IPR011711">
    <property type="entry name" value="GntR_C"/>
</dbReference>
<feature type="domain" description="HTH gntR-type" evidence="4">
    <location>
        <begin position="13"/>
        <end position="80"/>
    </location>
</feature>
<dbReference type="InterPro" id="IPR008920">
    <property type="entry name" value="TF_FadR/GntR_C"/>
</dbReference>
<dbReference type="Pfam" id="PF07729">
    <property type="entry name" value="FCD"/>
    <property type="match status" value="1"/>
</dbReference>
<gene>
    <name evidence="5" type="ORF">H641_07317</name>
</gene>
<keyword evidence="2" id="KW-0238">DNA-binding</keyword>
<organism evidence="5 6">
    <name type="scientific">Cutibacterium granulosum DSM 20700</name>
    <dbReference type="NCBI Taxonomy" id="1160719"/>
    <lineage>
        <taxon>Bacteria</taxon>
        <taxon>Bacillati</taxon>
        <taxon>Actinomycetota</taxon>
        <taxon>Actinomycetes</taxon>
        <taxon>Propionibacteriales</taxon>
        <taxon>Propionibacteriaceae</taxon>
        <taxon>Cutibacterium</taxon>
    </lineage>
</organism>
<comment type="caution">
    <text evidence="5">The sequence shown here is derived from an EMBL/GenBank/DDBJ whole genome shotgun (WGS) entry which is preliminary data.</text>
</comment>
<protein>
    <submittedName>
        <fullName evidence="5">GntR family transcriptional regulator</fullName>
    </submittedName>
</protein>
<dbReference type="PATRIC" id="fig|1160719.4.peg.1374"/>
<dbReference type="Gene3D" id="1.10.10.10">
    <property type="entry name" value="Winged helix-like DNA-binding domain superfamily/Winged helix DNA-binding domain"/>
    <property type="match status" value="1"/>
</dbReference>
<dbReference type="GO" id="GO:0003677">
    <property type="term" value="F:DNA binding"/>
    <property type="evidence" value="ECO:0007669"/>
    <property type="project" value="UniProtKB-KW"/>
</dbReference>
<evidence type="ECO:0000256" key="1">
    <source>
        <dbReference type="ARBA" id="ARBA00023015"/>
    </source>
</evidence>
<evidence type="ECO:0000259" key="4">
    <source>
        <dbReference type="PROSITE" id="PS50949"/>
    </source>
</evidence>
<dbReference type="SMART" id="SM00895">
    <property type="entry name" value="FCD"/>
    <property type="match status" value="1"/>
</dbReference>
<name>U1F9X6_9ACTN</name>
<evidence type="ECO:0000256" key="3">
    <source>
        <dbReference type="ARBA" id="ARBA00023163"/>
    </source>
</evidence>
<evidence type="ECO:0000313" key="6">
    <source>
        <dbReference type="Proteomes" id="UP000016307"/>
    </source>
</evidence>
<keyword evidence="3" id="KW-0804">Transcription</keyword>
<dbReference type="Proteomes" id="UP000016307">
    <property type="component" value="Unassembled WGS sequence"/>
</dbReference>
<dbReference type="PROSITE" id="PS50949">
    <property type="entry name" value="HTH_GNTR"/>
    <property type="match status" value="1"/>
</dbReference>
<keyword evidence="1" id="KW-0805">Transcription regulation</keyword>
<dbReference type="GO" id="GO:0003700">
    <property type="term" value="F:DNA-binding transcription factor activity"/>
    <property type="evidence" value="ECO:0007669"/>
    <property type="project" value="InterPro"/>
</dbReference>
<dbReference type="SMART" id="SM00345">
    <property type="entry name" value="HTH_GNTR"/>
    <property type="match status" value="1"/>
</dbReference>